<name>A0A8D9AS58_9HEMI</name>
<sequence length="213" mass="24505">MPAPAAQGFQDYASWFLELISGLRNAPTEPLKPVDLETCGPCTCGLINKKYRIVGGNETYVHQYPWMALLLYNGEFRCGATLINNLYVLTAAHCVRPFLKEFLSVRFLEYDRSTANESEHFDRKVKWFTEHKDYNSDTHDNDIALIRLEEEVQYDDVMRPVCLPVRDESFSNKTVFYPTLTLPTNLVSDESFSNKLQVQNNSSEYIVSNKIEP</sequence>
<keyword evidence="2" id="KW-1015">Disulfide bond</keyword>
<protein>
    <submittedName>
        <fullName evidence="6">Ovochymase-1</fullName>
    </submittedName>
</protein>
<dbReference type="Pfam" id="PF00089">
    <property type="entry name" value="Trypsin"/>
    <property type="match status" value="1"/>
</dbReference>
<dbReference type="EMBL" id="HBUF01579607">
    <property type="protein sequence ID" value="CAG6769672.1"/>
    <property type="molecule type" value="Transcribed_RNA"/>
</dbReference>
<evidence type="ECO:0000256" key="1">
    <source>
        <dbReference type="ARBA" id="ARBA00022729"/>
    </source>
</evidence>
<proteinExistence type="inferred from homology"/>
<comment type="similarity">
    <text evidence="4">Belongs to the peptidase S1 family. CLIP subfamily.</text>
</comment>
<organism evidence="6">
    <name type="scientific">Cacopsylla melanoneura</name>
    <dbReference type="NCBI Taxonomy" id="428564"/>
    <lineage>
        <taxon>Eukaryota</taxon>
        <taxon>Metazoa</taxon>
        <taxon>Ecdysozoa</taxon>
        <taxon>Arthropoda</taxon>
        <taxon>Hexapoda</taxon>
        <taxon>Insecta</taxon>
        <taxon>Pterygota</taxon>
        <taxon>Neoptera</taxon>
        <taxon>Paraneoptera</taxon>
        <taxon>Hemiptera</taxon>
        <taxon>Sternorrhyncha</taxon>
        <taxon>Psylloidea</taxon>
        <taxon>Psyllidae</taxon>
        <taxon>Psyllinae</taxon>
        <taxon>Cacopsylla</taxon>
    </lineage>
</organism>
<dbReference type="PANTHER" id="PTHR24252:SF18">
    <property type="entry name" value="OVOCHYMASE 1"/>
    <property type="match status" value="1"/>
</dbReference>
<dbReference type="InterPro" id="IPR001314">
    <property type="entry name" value="Peptidase_S1A"/>
</dbReference>
<accession>A0A8D9AS58</accession>
<evidence type="ECO:0000256" key="3">
    <source>
        <dbReference type="ARBA" id="ARBA00023180"/>
    </source>
</evidence>
<dbReference type="PANTHER" id="PTHR24252">
    <property type="entry name" value="ACROSIN-RELATED"/>
    <property type="match status" value="1"/>
</dbReference>
<dbReference type="SMART" id="SM00020">
    <property type="entry name" value="Tryp_SPc"/>
    <property type="match status" value="1"/>
</dbReference>
<dbReference type="PROSITE" id="PS50240">
    <property type="entry name" value="TRYPSIN_DOM"/>
    <property type="match status" value="1"/>
</dbReference>
<evidence type="ECO:0000259" key="5">
    <source>
        <dbReference type="PROSITE" id="PS50240"/>
    </source>
</evidence>
<evidence type="ECO:0000313" key="6">
    <source>
        <dbReference type="EMBL" id="CAG6769672.1"/>
    </source>
</evidence>
<dbReference type="GO" id="GO:0004252">
    <property type="term" value="F:serine-type endopeptidase activity"/>
    <property type="evidence" value="ECO:0007669"/>
    <property type="project" value="InterPro"/>
</dbReference>
<keyword evidence="1" id="KW-0732">Signal</keyword>
<feature type="domain" description="Peptidase S1" evidence="5">
    <location>
        <begin position="53"/>
        <end position="213"/>
    </location>
</feature>
<reference evidence="6" key="1">
    <citation type="submission" date="2021-05" db="EMBL/GenBank/DDBJ databases">
        <authorList>
            <person name="Alioto T."/>
            <person name="Alioto T."/>
            <person name="Gomez Garrido J."/>
        </authorList>
    </citation>
    <scope>NUCLEOTIDE SEQUENCE</scope>
</reference>
<dbReference type="AlphaFoldDB" id="A0A8D9AS58"/>
<dbReference type="InterPro" id="IPR001254">
    <property type="entry name" value="Trypsin_dom"/>
</dbReference>
<evidence type="ECO:0000256" key="4">
    <source>
        <dbReference type="ARBA" id="ARBA00024195"/>
    </source>
</evidence>
<dbReference type="InterPro" id="IPR009003">
    <property type="entry name" value="Peptidase_S1_PA"/>
</dbReference>
<dbReference type="GO" id="GO:0006508">
    <property type="term" value="P:proteolysis"/>
    <property type="evidence" value="ECO:0007669"/>
    <property type="project" value="InterPro"/>
</dbReference>
<dbReference type="Gene3D" id="2.40.10.10">
    <property type="entry name" value="Trypsin-like serine proteases"/>
    <property type="match status" value="1"/>
</dbReference>
<dbReference type="PRINTS" id="PR00722">
    <property type="entry name" value="CHYMOTRYPSIN"/>
</dbReference>
<dbReference type="InterPro" id="IPR018114">
    <property type="entry name" value="TRYPSIN_HIS"/>
</dbReference>
<dbReference type="FunFam" id="2.40.10.10:FF:000028">
    <property type="entry name" value="Serine protease easter"/>
    <property type="match status" value="1"/>
</dbReference>
<dbReference type="InterPro" id="IPR043504">
    <property type="entry name" value="Peptidase_S1_PA_chymotrypsin"/>
</dbReference>
<dbReference type="PROSITE" id="PS00134">
    <property type="entry name" value="TRYPSIN_HIS"/>
    <property type="match status" value="1"/>
</dbReference>
<evidence type="ECO:0000256" key="2">
    <source>
        <dbReference type="ARBA" id="ARBA00023157"/>
    </source>
</evidence>
<keyword evidence="3" id="KW-0325">Glycoprotein</keyword>
<dbReference type="CDD" id="cd00190">
    <property type="entry name" value="Tryp_SPc"/>
    <property type="match status" value="1"/>
</dbReference>
<dbReference type="SUPFAM" id="SSF50494">
    <property type="entry name" value="Trypsin-like serine proteases"/>
    <property type="match status" value="1"/>
</dbReference>